<dbReference type="PANTHER" id="PTHR11785:SF382">
    <property type="entry name" value="LOW-AFFINITY METHIONINE PERMEASE"/>
    <property type="match status" value="1"/>
</dbReference>
<dbReference type="GO" id="GO:0016020">
    <property type="term" value="C:membrane"/>
    <property type="evidence" value="ECO:0007669"/>
    <property type="project" value="UniProtKB-SubCell"/>
</dbReference>
<feature type="transmembrane region" description="Helical" evidence="6">
    <location>
        <begin position="295"/>
        <end position="317"/>
    </location>
</feature>
<keyword evidence="3 6" id="KW-1133">Transmembrane helix</keyword>
<dbReference type="FunFam" id="1.20.1740.10:FF:000025">
    <property type="entry name" value="High-affinity methionine permease"/>
    <property type="match status" value="1"/>
</dbReference>
<keyword evidence="2 6" id="KW-0812">Transmembrane</keyword>
<reference evidence="7" key="1">
    <citation type="submission" date="2022-10" db="EMBL/GenBank/DDBJ databases">
        <title>Tapping the CABI collections for fungal endophytes: first genome assemblies for Collariella, Neodidymelliopsis, Ascochyta clinopodiicola, Didymella pomorum, Didymosphaeria variabile, Neocosmospora piperis and Neocucurbitaria cava.</title>
        <authorList>
            <person name="Hill R."/>
        </authorList>
    </citation>
    <scope>NUCLEOTIDE SEQUENCE</scope>
    <source>
        <strain evidence="7">IMI 355082</strain>
    </source>
</reference>
<gene>
    <name evidence="7" type="ORF">N0V93_005413</name>
</gene>
<feature type="transmembrane region" description="Helical" evidence="6">
    <location>
        <begin position="216"/>
        <end position="238"/>
    </location>
</feature>
<feature type="transmembrane region" description="Helical" evidence="6">
    <location>
        <begin position="187"/>
        <end position="204"/>
    </location>
</feature>
<feature type="transmembrane region" description="Helical" evidence="6">
    <location>
        <begin position="347"/>
        <end position="366"/>
    </location>
</feature>
<protein>
    <recommendedName>
        <fullName evidence="9">High affinity methionine permease</fullName>
    </recommendedName>
</protein>
<sequence length="547" mass="59129">MRSLVSNVRAAFGGTPNSPQSGDLTFDRPESNLSDKRDAKVAEDSVIRDPDGLTFDEATRGGLGRHLGFWSTYFLIIGRIIGTGIFSTPSSITESVGSVGAALMLWVLGLALSFAGLLVWLEFGCMLPRSGGEKLYLEASYPRPRYLATIVFAFNAIFLGFTASGCIVFATNIVTAANSTIDDWQKRGIAIAVIVFVTLIHTFTPKAGVYLMNSLGFLKVFILAFIIIVGLVVLGGHVKSVPDPTASFQNSFANSSTSSNQYATALFKVLNTYTGWSNAAYVLNEVKNPVRTLKIAGPAALATCGALYLLANVAYFAVASPTEIAASGVTVAAFFMGKVFGTAAQRAMAVFVALSSLGNVLTITFAQSRVNQELAKEGVIPYQRFWASTYPSGAPTAGLFLHFIPSFIIIIAIPFGNAFNFIIDVEGYPSSIIALAVVVGLFLLRWKVPDTARPFKVWWPVAAFFLVGQCFLIVAPFIRPPGGVGDTPPIPYWLYPIVGITVLIASVVYWFVWRVVMPRVGSFEWRDIKTNLADGTVVTTFVREKEE</sequence>
<feature type="compositionally biased region" description="Basic and acidic residues" evidence="5">
    <location>
        <begin position="25"/>
        <end position="39"/>
    </location>
</feature>
<name>A0A9W8YUP2_9PEZI</name>
<evidence type="ECO:0000313" key="7">
    <source>
        <dbReference type="EMBL" id="KAJ4391793.1"/>
    </source>
</evidence>
<dbReference type="InterPro" id="IPR050598">
    <property type="entry name" value="AminoAcid_Transporter"/>
</dbReference>
<evidence type="ECO:0000256" key="6">
    <source>
        <dbReference type="SAM" id="Phobius"/>
    </source>
</evidence>
<keyword evidence="4 6" id="KW-0472">Membrane</keyword>
<feature type="transmembrane region" description="Helical" evidence="6">
    <location>
        <begin position="399"/>
        <end position="422"/>
    </location>
</feature>
<feature type="transmembrane region" description="Helical" evidence="6">
    <location>
        <begin position="67"/>
        <end position="87"/>
    </location>
</feature>
<evidence type="ECO:0000256" key="5">
    <source>
        <dbReference type="SAM" id="MobiDB-lite"/>
    </source>
</evidence>
<dbReference type="AlphaFoldDB" id="A0A9W8YUP2"/>
<dbReference type="InterPro" id="IPR002293">
    <property type="entry name" value="AA/rel_permease1"/>
</dbReference>
<feature type="transmembrane region" description="Helical" evidence="6">
    <location>
        <begin position="428"/>
        <end position="446"/>
    </location>
</feature>
<organism evidence="7 8">
    <name type="scientific">Gnomoniopsis smithogilvyi</name>
    <dbReference type="NCBI Taxonomy" id="1191159"/>
    <lineage>
        <taxon>Eukaryota</taxon>
        <taxon>Fungi</taxon>
        <taxon>Dikarya</taxon>
        <taxon>Ascomycota</taxon>
        <taxon>Pezizomycotina</taxon>
        <taxon>Sordariomycetes</taxon>
        <taxon>Sordariomycetidae</taxon>
        <taxon>Diaporthales</taxon>
        <taxon>Gnomoniaceae</taxon>
        <taxon>Gnomoniopsis</taxon>
    </lineage>
</organism>
<proteinExistence type="predicted"/>
<dbReference type="Proteomes" id="UP001140453">
    <property type="component" value="Unassembled WGS sequence"/>
</dbReference>
<feature type="transmembrane region" description="Helical" evidence="6">
    <location>
        <begin position="490"/>
        <end position="512"/>
    </location>
</feature>
<feature type="transmembrane region" description="Helical" evidence="6">
    <location>
        <begin position="99"/>
        <end position="125"/>
    </location>
</feature>
<evidence type="ECO:0000256" key="2">
    <source>
        <dbReference type="ARBA" id="ARBA00022692"/>
    </source>
</evidence>
<accession>A0A9W8YUP2</accession>
<dbReference type="Gene3D" id="1.20.1740.10">
    <property type="entry name" value="Amino acid/polyamine transporter I"/>
    <property type="match status" value="1"/>
</dbReference>
<feature type="transmembrane region" description="Helical" evidence="6">
    <location>
        <begin position="146"/>
        <end position="175"/>
    </location>
</feature>
<evidence type="ECO:0000313" key="8">
    <source>
        <dbReference type="Proteomes" id="UP001140453"/>
    </source>
</evidence>
<dbReference type="GO" id="GO:0015179">
    <property type="term" value="F:L-amino acid transmembrane transporter activity"/>
    <property type="evidence" value="ECO:0007669"/>
    <property type="project" value="TreeGrafter"/>
</dbReference>
<evidence type="ECO:0000256" key="1">
    <source>
        <dbReference type="ARBA" id="ARBA00004141"/>
    </source>
</evidence>
<feature type="region of interest" description="Disordered" evidence="5">
    <location>
        <begin position="11"/>
        <end position="39"/>
    </location>
</feature>
<dbReference type="PANTHER" id="PTHR11785">
    <property type="entry name" value="AMINO ACID TRANSPORTER"/>
    <property type="match status" value="1"/>
</dbReference>
<comment type="subcellular location">
    <subcellularLocation>
        <location evidence="1">Membrane</location>
        <topology evidence="1">Multi-pass membrane protein</topology>
    </subcellularLocation>
</comment>
<keyword evidence="8" id="KW-1185">Reference proteome</keyword>
<dbReference type="EMBL" id="JAPEVB010000003">
    <property type="protein sequence ID" value="KAJ4391793.1"/>
    <property type="molecule type" value="Genomic_DNA"/>
</dbReference>
<dbReference type="Pfam" id="PF13520">
    <property type="entry name" value="AA_permease_2"/>
    <property type="match status" value="1"/>
</dbReference>
<dbReference type="OrthoDB" id="5982228at2759"/>
<evidence type="ECO:0000256" key="3">
    <source>
        <dbReference type="ARBA" id="ARBA00022989"/>
    </source>
</evidence>
<feature type="transmembrane region" description="Helical" evidence="6">
    <location>
        <begin position="324"/>
        <end position="341"/>
    </location>
</feature>
<comment type="caution">
    <text evidence="7">The sequence shown here is derived from an EMBL/GenBank/DDBJ whole genome shotgun (WGS) entry which is preliminary data.</text>
</comment>
<evidence type="ECO:0008006" key="9">
    <source>
        <dbReference type="Google" id="ProtNLM"/>
    </source>
</evidence>
<feature type="transmembrane region" description="Helical" evidence="6">
    <location>
        <begin position="458"/>
        <end position="478"/>
    </location>
</feature>
<evidence type="ECO:0000256" key="4">
    <source>
        <dbReference type="ARBA" id="ARBA00023136"/>
    </source>
</evidence>
<dbReference type="PIRSF" id="PIRSF006060">
    <property type="entry name" value="AA_transporter"/>
    <property type="match status" value="1"/>
</dbReference>